<dbReference type="AlphaFoldDB" id="A0A7I7XLF1"/>
<gene>
    <name evidence="1" type="ORF">MMAD_41980</name>
</gene>
<organism evidence="1 2">
    <name type="scientific">Mycolicibacterium madagascariense</name>
    <dbReference type="NCBI Taxonomy" id="212765"/>
    <lineage>
        <taxon>Bacteria</taxon>
        <taxon>Bacillati</taxon>
        <taxon>Actinomycetota</taxon>
        <taxon>Actinomycetes</taxon>
        <taxon>Mycobacteriales</taxon>
        <taxon>Mycobacteriaceae</taxon>
        <taxon>Mycolicibacterium</taxon>
    </lineage>
</organism>
<evidence type="ECO:0000313" key="2">
    <source>
        <dbReference type="Proteomes" id="UP000466517"/>
    </source>
</evidence>
<dbReference type="Proteomes" id="UP000466517">
    <property type="component" value="Chromosome"/>
</dbReference>
<evidence type="ECO:0000313" key="1">
    <source>
        <dbReference type="EMBL" id="BBZ29903.1"/>
    </source>
</evidence>
<sequence length="57" mass="5747">MMIWVAFSGGGGVFWVVSVLCGAGGGLTVQAETRSTVDATAIAASLHRRNVLGTPIG</sequence>
<reference evidence="1 2" key="1">
    <citation type="journal article" date="2019" name="Emerg. Microbes Infect.">
        <title>Comprehensive subspecies identification of 175 nontuberculous mycobacteria species based on 7547 genomic profiles.</title>
        <authorList>
            <person name="Matsumoto Y."/>
            <person name="Kinjo T."/>
            <person name="Motooka D."/>
            <person name="Nabeya D."/>
            <person name="Jung N."/>
            <person name="Uechi K."/>
            <person name="Horii T."/>
            <person name="Iida T."/>
            <person name="Fujita J."/>
            <person name="Nakamura S."/>
        </authorList>
    </citation>
    <scope>NUCLEOTIDE SEQUENCE [LARGE SCALE GENOMIC DNA]</scope>
    <source>
        <strain evidence="1 2">JCM 13574</strain>
    </source>
</reference>
<name>A0A7I7XLF1_9MYCO</name>
<accession>A0A7I7XLF1</accession>
<protein>
    <submittedName>
        <fullName evidence="1">Uncharacterized protein</fullName>
    </submittedName>
</protein>
<keyword evidence="2" id="KW-1185">Reference proteome</keyword>
<dbReference type="EMBL" id="AP022610">
    <property type="protein sequence ID" value="BBZ29903.1"/>
    <property type="molecule type" value="Genomic_DNA"/>
</dbReference>
<proteinExistence type="predicted"/>
<dbReference type="KEGG" id="mmag:MMAD_41980"/>